<dbReference type="InterPro" id="IPR036388">
    <property type="entry name" value="WH-like_DNA-bd_sf"/>
</dbReference>
<dbReference type="InterPro" id="IPR000792">
    <property type="entry name" value="Tscrpt_reg_LuxR_C"/>
</dbReference>
<dbReference type="Proteomes" id="UP001153050">
    <property type="component" value="Unassembled WGS sequence"/>
</dbReference>
<protein>
    <submittedName>
        <fullName evidence="3">DNA-binding transcriptional regulator, CsgD family</fullName>
    </submittedName>
</protein>
<gene>
    <name evidence="3" type="ORF">MES5069_440020</name>
</gene>
<sequence length="241" mass="26235">MTMIDRYSDAVAASRYITTGAKYNPDAQVTRPSYAYPSARASDRPETGGDEPKRRSLESVTGMLDRLGCGYLVLNRDRKVIEWNAAALTTLERPTLEHKGEAADTASELSAALRRLVANVPAPFLPGSLSWVVIRSTGDRPVVLKENGLIAPDGTSIVALLGRVNRSGPNPQTLQRMFGLTSAETHLALRLAQGDAPLEIARSWRLSRTTIRSQLASLFAKTETRRQAELVALLGRISVLP</sequence>
<dbReference type="GO" id="GO:0003677">
    <property type="term" value="F:DNA binding"/>
    <property type="evidence" value="ECO:0007669"/>
    <property type="project" value="UniProtKB-KW"/>
</dbReference>
<evidence type="ECO:0000259" key="2">
    <source>
        <dbReference type="SMART" id="SM00421"/>
    </source>
</evidence>
<dbReference type="Gene3D" id="1.10.10.10">
    <property type="entry name" value="Winged helix-like DNA-binding domain superfamily/Winged helix DNA-binding domain"/>
    <property type="match status" value="1"/>
</dbReference>
<dbReference type="EMBL" id="CAKXZT010000140">
    <property type="protein sequence ID" value="CAH2404642.1"/>
    <property type="molecule type" value="Genomic_DNA"/>
</dbReference>
<proteinExistence type="predicted"/>
<dbReference type="RefSeq" id="WP_254020088.1">
    <property type="nucleotide sequence ID" value="NZ_CAKXZT010000140.1"/>
</dbReference>
<keyword evidence="4" id="KW-1185">Reference proteome</keyword>
<evidence type="ECO:0000313" key="4">
    <source>
        <dbReference type="Proteomes" id="UP001153050"/>
    </source>
</evidence>
<feature type="compositionally biased region" description="Basic and acidic residues" evidence="1">
    <location>
        <begin position="41"/>
        <end position="57"/>
    </location>
</feature>
<name>A0ABN8K2Z2_9HYPH</name>
<accession>A0ABN8K2Z2</accession>
<dbReference type="SUPFAM" id="SSF46894">
    <property type="entry name" value="C-terminal effector domain of the bipartite response regulators"/>
    <property type="match status" value="1"/>
</dbReference>
<evidence type="ECO:0000313" key="3">
    <source>
        <dbReference type="EMBL" id="CAH2404642.1"/>
    </source>
</evidence>
<evidence type="ECO:0000256" key="1">
    <source>
        <dbReference type="SAM" id="MobiDB-lite"/>
    </source>
</evidence>
<feature type="domain" description="HTH luxR-type" evidence="2">
    <location>
        <begin position="177"/>
        <end position="234"/>
    </location>
</feature>
<organism evidence="3 4">
    <name type="scientific">Mesorhizobium escarrei</name>
    <dbReference type="NCBI Taxonomy" id="666018"/>
    <lineage>
        <taxon>Bacteria</taxon>
        <taxon>Pseudomonadati</taxon>
        <taxon>Pseudomonadota</taxon>
        <taxon>Alphaproteobacteria</taxon>
        <taxon>Hyphomicrobiales</taxon>
        <taxon>Phyllobacteriaceae</taxon>
        <taxon>Mesorhizobium</taxon>
    </lineage>
</organism>
<keyword evidence="3" id="KW-0238">DNA-binding</keyword>
<comment type="caution">
    <text evidence="3">The sequence shown here is derived from an EMBL/GenBank/DDBJ whole genome shotgun (WGS) entry which is preliminary data.</text>
</comment>
<dbReference type="SMART" id="SM00421">
    <property type="entry name" value="HTH_LUXR"/>
    <property type="match status" value="1"/>
</dbReference>
<feature type="region of interest" description="Disordered" evidence="1">
    <location>
        <begin position="28"/>
        <end position="57"/>
    </location>
</feature>
<reference evidence="3 4" key="1">
    <citation type="submission" date="2022-03" db="EMBL/GenBank/DDBJ databases">
        <authorList>
            <person name="Brunel B."/>
        </authorList>
    </citation>
    <scope>NUCLEOTIDE SEQUENCE [LARGE SCALE GENOMIC DNA]</scope>
    <source>
        <strain evidence="3">STM5069sample</strain>
    </source>
</reference>
<dbReference type="InterPro" id="IPR016032">
    <property type="entry name" value="Sig_transdc_resp-reg_C-effctor"/>
</dbReference>